<feature type="domain" description="3-hydroxyacyl-CoA dehydrogenase NAD binding" evidence="10">
    <location>
        <begin position="27"/>
        <end position="203"/>
    </location>
</feature>
<comment type="pathway">
    <text evidence="1">Lipid metabolism; fatty acid beta-oxidation.</text>
</comment>
<dbReference type="InterPro" id="IPR001753">
    <property type="entry name" value="Enoyl-CoA_hydra/iso"/>
</dbReference>
<comment type="catalytic activity">
    <reaction evidence="7">
        <text>a (3S)-3-hydroxyacyl-CoA + NAD(+) = a 3-oxoacyl-CoA + NADH + H(+)</text>
        <dbReference type="Rhea" id="RHEA:22432"/>
        <dbReference type="ChEBI" id="CHEBI:15378"/>
        <dbReference type="ChEBI" id="CHEBI:57318"/>
        <dbReference type="ChEBI" id="CHEBI:57540"/>
        <dbReference type="ChEBI" id="CHEBI:57945"/>
        <dbReference type="ChEBI" id="CHEBI:90726"/>
        <dbReference type="EC" id="1.1.1.35"/>
    </reaction>
</comment>
<keyword evidence="4" id="KW-0560">Oxidoreductase</keyword>
<reference evidence="11 12" key="1">
    <citation type="submission" date="2019-03" db="EMBL/GenBank/DDBJ databases">
        <title>Paracraurococcus aquatilis NE82 genome sequence.</title>
        <authorList>
            <person name="Zhao Y."/>
            <person name="Du Z."/>
        </authorList>
    </citation>
    <scope>NUCLEOTIDE SEQUENCE [LARGE SCALE GENOMIC DNA]</scope>
    <source>
        <strain evidence="11 12">NE82</strain>
    </source>
</reference>
<dbReference type="CDD" id="cd06558">
    <property type="entry name" value="crotonase-like"/>
    <property type="match status" value="1"/>
</dbReference>
<dbReference type="SUPFAM" id="SSF52096">
    <property type="entry name" value="ClpP/crotonase"/>
    <property type="match status" value="1"/>
</dbReference>
<dbReference type="PANTHER" id="PTHR48075:SF7">
    <property type="entry name" value="3-HYDROXYACYL-COA DEHYDROGENASE-RELATED"/>
    <property type="match status" value="1"/>
</dbReference>
<dbReference type="InterPro" id="IPR006176">
    <property type="entry name" value="3-OHacyl-CoA_DH_NAD-bd"/>
</dbReference>
<sequence>MRGASDHGAADPAHAPDQGVNRPRIQKVGVVGAGVMGAGIAAQVANAGVPVVLLDIVPGAAAKSVERMLKTEPAPFMHKGAARLVTPGDLGTDLALLAECDWICEAIVEKPEAKRDLYAKLESVRKRGAILSSNTSTIPLAALTEGMGESFAADFLITHFFNPPRYMRLLEVVRGPATRAEAVAAITEFGDRVLGKTVIPCKDRPGFIANRIGGLWMQSAINRAFDLRLTVEEADAIMSKPMGIPKTGVFGLLDLVGLDLMPHVAASMKATLPAEDAYALGLREHDVILRMIAEGRTGRKGKGGFYTREKGPGGESLKRAIDLWTGEYRESEKPQLESLSLRDLRALAEHPDRGGRYARAVLLDLLGYAASLVPEIADSIADVDAAMRLGYNWTYGPFELIDRLGAAWLARALAEDGRPVPPLLAQVGEGSFYRVRDGRLEYLGTDGAYQPVPRPEGVLLLADVKRRSAPLARNGSASLWDIGDGVACLEFHTRMNALDPGTIEMIGKSLAMGKKGAFRALVIHNEGEQFSVGANIGLALFAANIAAWGEIEGLIEAGQKAMRSLRDAPFPVVGAPSGMALGGGCEILLHCDAVQAHAESYIGLVEAGVGLIPGWGGCTTLLRRWAENPRAPKGPMPPVAKAFEMISTAQVAKSAFEAREMLFLRPTDGITFNRDRLLADAKARALSLAEGYAPPEVGPLRLPGETGRVALGMAVHQQVLLGRATPHDVLVCERLAEALTGGRKDHTEDTTEAELHALERQGFMALLKTPATLARIEHMLETGRPLRN</sequence>
<evidence type="ECO:0000313" key="12">
    <source>
        <dbReference type="Proteomes" id="UP000295023"/>
    </source>
</evidence>
<name>A0A4R4DWD9_9PROT</name>
<evidence type="ECO:0000256" key="4">
    <source>
        <dbReference type="ARBA" id="ARBA00023002"/>
    </source>
</evidence>
<dbReference type="OrthoDB" id="9803287at2"/>
<comment type="caution">
    <text evidence="11">The sequence shown here is derived from an EMBL/GenBank/DDBJ whole genome shotgun (WGS) entry which is preliminary data.</text>
</comment>
<keyword evidence="2" id="KW-0276">Fatty acid metabolism</keyword>
<keyword evidence="12" id="KW-1185">Reference proteome</keyword>
<dbReference type="Gene3D" id="1.10.1040.50">
    <property type="match status" value="1"/>
</dbReference>
<evidence type="ECO:0000256" key="2">
    <source>
        <dbReference type="ARBA" id="ARBA00022832"/>
    </source>
</evidence>
<dbReference type="GO" id="GO:0006635">
    <property type="term" value="P:fatty acid beta-oxidation"/>
    <property type="evidence" value="ECO:0007669"/>
    <property type="project" value="UniProtKB-UniPathway"/>
</dbReference>
<dbReference type="Pfam" id="PF00725">
    <property type="entry name" value="3HCDH"/>
    <property type="match status" value="2"/>
</dbReference>
<evidence type="ECO:0000256" key="5">
    <source>
        <dbReference type="ARBA" id="ARBA00023027"/>
    </source>
</evidence>
<dbReference type="GO" id="GO:0003857">
    <property type="term" value="F:(3S)-3-hydroxyacyl-CoA dehydrogenase (NAD+) activity"/>
    <property type="evidence" value="ECO:0007669"/>
    <property type="project" value="UniProtKB-EC"/>
</dbReference>
<dbReference type="Gene3D" id="3.90.226.10">
    <property type="entry name" value="2-enoyl-CoA Hydratase, Chain A, domain 1"/>
    <property type="match status" value="1"/>
</dbReference>
<dbReference type="GO" id="GO:0070403">
    <property type="term" value="F:NAD+ binding"/>
    <property type="evidence" value="ECO:0007669"/>
    <property type="project" value="InterPro"/>
</dbReference>
<dbReference type="AlphaFoldDB" id="A0A4R4DWD9"/>
<dbReference type="InterPro" id="IPR006108">
    <property type="entry name" value="3HC_DH_C"/>
</dbReference>
<dbReference type="InterPro" id="IPR008927">
    <property type="entry name" value="6-PGluconate_DH-like_C_sf"/>
</dbReference>
<feature type="domain" description="3-hydroxyacyl-CoA dehydrogenase C-terminal" evidence="9">
    <location>
        <begin position="360"/>
        <end position="413"/>
    </location>
</feature>
<evidence type="ECO:0000256" key="1">
    <source>
        <dbReference type="ARBA" id="ARBA00005005"/>
    </source>
</evidence>
<accession>A0A4R4DWD9</accession>
<dbReference type="PANTHER" id="PTHR48075">
    <property type="entry name" value="3-HYDROXYACYL-COA DEHYDROGENASE FAMILY PROTEIN"/>
    <property type="match status" value="1"/>
</dbReference>
<dbReference type="Pfam" id="PF02737">
    <property type="entry name" value="3HCDH_N"/>
    <property type="match status" value="1"/>
</dbReference>
<evidence type="ECO:0000313" key="11">
    <source>
        <dbReference type="EMBL" id="TCZ66905.1"/>
    </source>
</evidence>
<dbReference type="UniPathway" id="UPA00659"/>
<protein>
    <submittedName>
        <fullName evidence="11">3-hydroxyacyl-CoA dehydrogenase/enoyl-CoA hydratase family protein</fullName>
    </submittedName>
</protein>
<evidence type="ECO:0000256" key="3">
    <source>
        <dbReference type="ARBA" id="ARBA00022963"/>
    </source>
</evidence>
<dbReference type="SUPFAM" id="SSF51735">
    <property type="entry name" value="NAD(P)-binding Rossmann-fold domains"/>
    <property type="match status" value="1"/>
</dbReference>
<dbReference type="EMBL" id="SKBM01000001">
    <property type="protein sequence ID" value="TCZ66905.1"/>
    <property type="molecule type" value="Genomic_DNA"/>
</dbReference>
<keyword evidence="3" id="KW-0442">Lipid degradation</keyword>
<evidence type="ECO:0000256" key="8">
    <source>
        <dbReference type="SAM" id="MobiDB-lite"/>
    </source>
</evidence>
<dbReference type="InterPro" id="IPR029045">
    <property type="entry name" value="ClpP/crotonase-like_dom_sf"/>
</dbReference>
<evidence type="ECO:0000256" key="7">
    <source>
        <dbReference type="ARBA" id="ARBA00049556"/>
    </source>
</evidence>
<evidence type="ECO:0000259" key="10">
    <source>
        <dbReference type="Pfam" id="PF02737"/>
    </source>
</evidence>
<gene>
    <name evidence="11" type="ORF">EXY23_00450</name>
</gene>
<evidence type="ECO:0000256" key="6">
    <source>
        <dbReference type="ARBA" id="ARBA00023098"/>
    </source>
</evidence>
<feature type="region of interest" description="Disordered" evidence="8">
    <location>
        <begin position="1"/>
        <end position="22"/>
    </location>
</feature>
<keyword evidence="6" id="KW-0443">Lipid metabolism</keyword>
<feature type="domain" description="3-hydroxyacyl-CoA dehydrogenase C-terminal" evidence="9">
    <location>
        <begin position="206"/>
        <end position="307"/>
    </location>
</feature>
<organism evidence="11 12">
    <name type="scientific">Roseicella aquatilis</name>
    <dbReference type="NCBI Taxonomy" id="2527868"/>
    <lineage>
        <taxon>Bacteria</taxon>
        <taxon>Pseudomonadati</taxon>
        <taxon>Pseudomonadota</taxon>
        <taxon>Alphaproteobacteria</taxon>
        <taxon>Acetobacterales</taxon>
        <taxon>Roseomonadaceae</taxon>
        <taxon>Roseicella</taxon>
    </lineage>
</organism>
<dbReference type="Gene3D" id="3.40.50.720">
    <property type="entry name" value="NAD(P)-binding Rossmann-like Domain"/>
    <property type="match status" value="1"/>
</dbReference>
<dbReference type="Proteomes" id="UP000295023">
    <property type="component" value="Unassembled WGS sequence"/>
</dbReference>
<dbReference type="InterPro" id="IPR036291">
    <property type="entry name" value="NAD(P)-bd_dom_sf"/>
</dbReference>
<dbReference type="SUPFAM" id="SSF48179">
    <property type="entry name" value="6-phosphogluconate dehydrogenase C-terminal domain-like"/>
    <property type="match status" value="2"/>
</dbReference>
<evidence type="ECO:0000259" key="9">
    <source>
        <dbReference type="Pfam" id="PF00725"/>
    </source>
</evidence>
<keyword evidence="5" id="KW-0520">NAD</keyword>
<dbReference type="Pfam" id="PF00378">
    <property type="entry name" value="ECH_1"/>
    <property type="match status" value="1"/>
</dbReference>
<proteinExistence type="predicted"/>